<organism evidence="5 6">
    <name type="scientific">Pegethrix bostrychoides GSE-TBD4-15B</name>
    <dbReference type="NCBI Taxonomy" id="2839662"/>
    <lineage>
        <taxon>Bacteria</taxon>
        <taxon>Bacillati</taxon>
        <taxon>Cyanobacteriota</taxon>
        <taxon>Cyanophyceae</taxon>
        <taxon>Oculatellales</taxon>
        <taxon>Oculatellaceae</taxon>
        <taxon>Pegethrix</taxon>
    </lineage>
</organism>
<dbReference type="InterPro" id="IPR013123">
    <property type="entry name" value="SpoU_subst-bd"/>
</dbReference>
<evidence type="ECO:0000256" key="3">
    <source>
        <dbReference type="ARBA" id="ARBA00022679"/>
    </source>
</evidence>
<dbReference type="SUPFAM" id="SSF55315">
    <property type="entry name" value="L30e-like"/>
    <property type="match status" value="1"/>
</dbReference>
<sequence length="267" mass="28921">MLTSLQNPLIKQMRKLHQAKARREQALFLLEGTHLLQEACALGYPLQTVCYTADWQQQHLTLWQQIKQQAARVELVSPAVLQAVATTVNPDGVVAAAPHRLSWPQRPIEQPFQLGLALEAIQDPGNLGAIFRTAAAVEVDQLWLGAESVDLENPKLLRASAGQWFRLPIQPSLDLASELSAVQAAGVQVIATSPTAALTYWQVDFSCPSLVLLGNEGVGLSAELMQLADLAVQIPLAAGVESLNVAVAAALMLYEARRQTWVTSAKP</sequence>
<dbReference type="PANTHER" id="PTHR43191">
    <property type="entry name" value="RRNA METHYLTRANSFERASE 3"/>
    <property type="match status" value="1"/>
</dbReference>
<reference evidence="5" key="2">
    <citation type="journal article" date="2022" name="Microbiol. Resour. Announc.">
        <title>Metagenome Sequencing to Explore Phylogenomics of Terrestrial Cyanobacteria.</title>
        <authorList>
            <person name="Ward R.D."/>
            <person name="Stajich J.E."/>
            <person name="Johansen J.R."/>
            <person name="Huntemann M."/>
            <person name="Clum A."/>
            <person name="Foster B."/>
            <person name="Foster B."/>
            <person name="Roux S."/>
            <person name="Palaniappan K."/>
            <person name="Varghese N."/>
            <person name="Mukherjee S."/>
            <person name="Reddy T.B.K."/>
            <person name="Daum C."/>
            <person name="Copeland A."/>
            <person name="Chen I.A."/>
            <person name="Ivanova N.N."/>
            <person name="Kyrpides N.C."/>
            <person name="Shapiro N."/>
            <person name="Eloe-Fadrosh E.A."/>
            <person name="Pietrasiak N."/>
        </authorList>
    </citation>
    <scope>NUCLEOTIDE SEQUENCE</scope>
    <source>
        <strain evidence="5">GSE-TBD4-15B</strain>
    </source>
</reference>
<accession>A0A951P829</accession>
<evidence type="ECO:0000313" key="5">
    <source>
        <dbReference type="EMBL" id="MBW4464343.1"/>
    </source>
</evidence>
<dbReference type="SUPFAM" id="SSF75217">
    <property type="entry name" value="alpha/beta knot"/>
    <property type="match status" value="1"/>
</dbReference>
<dbReference type="GO" id="GO:0003723">
    <property type="term" value="F:RNA binding"/>
    <property type="evidence" value="ECO:0007669"/>
    <property type="project" value="InterPro"/>
</dbReference>
<reference evidence="5" key="1">
    <citation type="submission" date="2021-05" db="EMBL/GenBank/DDBJ databases">
        <authorList>
            <person name="Pietrasiak N."/>
            <person name="Ward R."/>
            <person name="Stajich J.E."/>
            <person name="Kurbessoian T."/>
        </authorList>
    </citation>
    <scope>NUCLEOTIDE SEQUENCE</scope>
    <source>
        <strain evidence="5">GSE-TBD4-15B</strain>
    </source>
</reference>
<comment type="similarity">
    <text evidence="1">Belongs to the class IV-like SAM-binding methyltransferase superfamily. RNA methyltransferase TrmH family.</text>
</comment>
<dbReference type="InterPro" id="IPR001537">
    <property type="entry name" value="SpoU_MeTrfase"/>
</dbReference>
<dbReference type="Proteomes" id="UP000707356">
    <property type="component" value="Unassembled WGS sequence"/>
</dbReference>
<dbReference type="InterPro" id="IPR029026">
    <property type="entry name" value="tRNA_m1G_MTases_N"/>
</dbReference>
<evidence type="ECO:0000259" key="4">
    <source>
        <dbReference type="SMART" id="SM00967"/>
    </source>
</evidence>
<gene>
    <name evidence="5" type="ORF">KME07_02740</name>
</gene>
<dbReference type="GO" id="GO:0032259">
    <property type="term" value="P:methylation"/>
    <property type="evidence" value="ECO:0007669"/>
    <property type="project" value="UniProtKB-KW"/>
</dbReference>
<dbReference type="PANTHER" id="PTHR43191:SF2">
    <property type="entry name" value="RRNA METHYLTRANSFERASE 3, MITOCHONDRIAL"/>
    <property type="match status" value="1"/>
</dbReference>
<keyword evidence="2 5" id="KW-0489">Methyltransferase</keyword>
<dbReference type="SMART" id="SM00967">
    <property type="entry name" value="SpoU_sub_bind"/>
    <property type="match status" value="1"/>
</dbReference>
<dbReference type="Gene3D" id="3.30.1330.30">
    <property type="match status" value="1"/>
</dbReference>
<comment type="caution">
    <text evidence="5">The sequence shown here is derived from an EMBL/GenBank/DDBJ whole genome shotgun (WGS) entry which is preliminary data.</text>
</comment>
<dbReference type="Gene3D" id="3.40.1280.10">
    <property type="match status" value="1"/>
</dbReference>
<dbReference type="GO" id="GO:0005737">
    <property type="term" value="C:cytoplasm"/>
    <property type="evidence" value="ECO:0007669"/>
    <property type="project" value="UniProtKB-ARBA"/>
</dbReference>
<evidence type="ECO:0000313" key="6">
    <source>
        <dbReference type="Proteomes" id="UP000707356"/>
    </source>
</evidence>
<name>A0A951P829_9CYAN</name>
<dbReference type="AlphaFoldDB" id="A0A951P829"/>
<evidence type="ECO:0000256" key="1">
    <source>
        <dbReference type="ARBA" id="ARBA00007228"/>
    </source>
</evidence>
<dbReference type="Pfam" id="PF00588">
    <property type="entry name" value="SpoU_methylase"/>
    <property type="match status" value="1"/>
</dbReference>
<dbReference type="GO" id="GO:0008173">
    <property type="term" value="F:RNA methyltransferase activity"/>
    <property type="evidence" value="ECO:0007669"/>
    <property type="project" value="InterPro"/>
</dbReference>
<dbReference type="InterPro" id="IPR029064">
    <property type="entry name" value="Ribosomal_eL30-like_sf"/>
</dbReference>
<dbReference type="InterPro" id="IPR051259">
    <property type="entry name" value="rRNA_Methyltransferase"/>
</dbReference>
<dbReference type="EMBL" id="JAHHHV010000011">
    <property type="protein sequence ID" value="MBW4464343.1"/>
    <property type="molecule type" value="Genomic_DNA"/>
</dbReference>
<dbReference type="CDD" id="cd18095">
    <property type="entry name" value="SpoU-like_rRNA-MTase"/>
    <property type="match status" value="1"/>
</dbReference>
<proteinExistence type="inferred from homology"/>
<dbReference type="Pfam" id="PF22435">
    <property type="entry name" value="MRM3-like_sub_bind"/>
    <property type="match status" value="1"/>
</dbReference>
<dbReference type="GO" id="GO:0006396">
    <property type="term" value="P:RNA processing"/>
    <property type="evidence" value="ECO:0007669"/>
    <property type="project" value="InterPro"/>
</dbReference>
<feature type="domain" description="RNA 2-O ribose methyltransferase substrate binding" evidence="4">
    <location>
        <begin position="29"/>
        <end position="103"/>
    </location>
</feature>
<keyword evidence="3" id="KW-0808">Transferase</keyword>
<evidence type="ECO:0000256" key="2">
    <source>
        <dbReference type="ARBA" id="ARBA00022603"/>
    </source>
</evidence>
<dbReference type="InterPro" id="IPR029028">
    <property type="entry name" value="Alpha/beta_knot_MTases"/>
</dbReference>
<dbReference type="InterPro" id="IPR053888">
    <property type="entry name" value="MRM3-like_sub_bind"/>
</dbReference>
<protein>
    <submittedName>
        <fullName evidence="5">RNA methyltransferase</fullName>
    </submittedName>
</protein>